<dbReference type="SUPFAM" id="SSF58038">
    <property type="entry name" value="SNARE fusion complex"/>
    <property type="match status" value="1"/>
</dbReference>
<evidence type="ECO:0000256" key="9">
    <source>
        <dbReference type="PROSITE-ProRule" id="PRU00290"/>
    </source>
</evidence>
<dbReference type="GO" id="GO:0012505">
    <property type="term" value="C:endomembrane system"/>
    <property type="evidence" value="ECO:0007669"/>
    <property type="project" value="UniProtKB-SubCell"/>
</dbReference>
<keyword evidence="5" id="KW-1133">Transmembrane helix</keyword>
<dbReference type="InterPro" id="IPR051097">
    <property type="entry name" value="Synaptobrevin-like_transport"/>
</dbReference>
<evidence type="ECO:0000256" key="7">
    <source>
        <dbReference type="ARBA" id="ARBA00037493"/>
    </source>
</evidence>
<evidence type="ECO:0000256" key="2">
    <source>
        <dbReference type="ARBA" id="ARBA00022448"/>
    </source>
</evidence>
<dbReference type="PANTHER" id="PTHR21136">
    <property type="entry name" value="SNARE PROTEINS"/>
    <property type="match status" value="1"/>
</dbReference>
<dbReference type="PANTHER" id="PTHR21136:SF169">
    <property type="entry name" value="VESICLE-ASSOCIATED MEMBRANE PROTEIN 727"/>
    <property type="match status" value="1"/>
</dbReference>
<dbReference type="Proteomes" id="UP000824469">
    <property type="component" value="Unassembled WGS sequence"/>
</dbReference>
<dbReference type="GO" id="GO:0015031">
    <property type="term" value="P:protein transport"/>
    <property type="evidence" value="ECO:0007669"/>
    <property type="project" value="UniProtKB-KW"/>
</dbReference>
<comment type="function">
    <text evidence="7">Involved in the targeting and/or fusion of transport vesicles to their target membrane.</text>
</comment>
<evidence type="ECO:0000256" key="3">
    <source>
        <dbReference type="ARBA" id="ARBA00022692"/>
    </source>
</evidence>
<evidence type="ECO:0000313" key="12">
    <source>
        <dbReference type="EMBL" id="KAH9321963.1"/>
    </source>
</evidence>
<organism evidence="12 13">
    <name type="scientific">Taxus chinensis</name>
    <name type="common">Chinese yew</name>
    <name type="synonym">Taxus wallichiana var. chinensis</name>
    <dbReference type="NCBI Taxonomy" id="29808"/>
    <lineage>
        <taxon>Eukaryota</taxon>
        <taxon>Viridiplantae</taxon>
        <taxon>Streptophyta</taxon>
        <taxon>Embryophyta</taxon>
        <taxon>Tracheophyta</taxon>
        <taxon>Spermatophyta</taxon>
        <taxon>Pinopsida</taxon>
        <taxon>Pinidae</taxon>
        <taxon>Conifers II</taxon>
        <taxon>Cupressales</taxon>
        <taxon>Taxaceae</taxon>
        <taxon>Taxus</taxon>
    </lineage>
</organism>
<dbReference type="EMBL" id="JAHRHJ020000003">
    <property type="protein sequence ID" value="KAH9321963.1"/>
    <property type="molecule type" value="Genomic_DNA"/>
</dbReference>
<dbReference type="PROSITE" id="PS50859">
    <property type="entry name" value="LONGIN"/>
    <property type="match status" value="1"/>
</dbReference>
<dbReference type="Pfam" id="PF13774">
    <property type="entry name" value="Longin"/>
    <property type="match status" value="1"/>
</dbReference>
<evidence type="ECO:0000313" key="13">
    <source>
        <dbReference type="Proteomes" id="UP000824469"/>
    </source>
</evidence>
<dbReference type="GO" id="GO:0016192">
    <property type="term" value="P:vesicle-mediated transport"/>
    <property type="evidence" value="ECO:0007669"/>
    <property type="project" value="InterPro"/>
</dbReference>
<dbReference type="PROSITE" id="PS50892">
    <property type="entry name" value="V_SNARE"/>
    <property type="match status" value="1"/>
</dbReference>
<dbReference type="InterPro" id="IPR011012">
    <property type="entry name" value="Longin-like_dom_sf"/>
</dbReference>
<sequence length="311" mass="35712">YLVVADEAIGRQMPFLFLERIKEDFKQHYGGELAKTGVAHSLDKDYGYEEKFSIAYNLDREFGPKLRDHMQYCMDHPEEVNKFSKIKAQVSEVKGIMMENIEKVLDRGEKIELLVDKTEGLQFQISCSHSLKNKEAMGGSPSPHSQSEEGELASLNLLSFGNAVGRPTKGKDPSFGDELDLHMDMLSWLRKDLRGLRNMVKNCKLAVERGNMDEKYQEGLSNKIPDLEKEHVNIRQKQYDIVSLCKAILYFLILQMNQICATEDFQPNNKDKKGKGKAMGKTKIRNPNMVYLKNLHNRMENIKKTFSKNLN</sequence>
<feature type="non-terminal residue" evidence="12">
    <location>
        <position position="1"/>
    </location>
</feature>
<keyword evidence="13" id="KW-1185">Reference proteome</keyword>
<keyword evidence="6" id="KW-0472">Membrane</keyword>
<accession>A0AA38LEG4</accession>
<dbReference type="AlphaFoldDB" id="A0AA38LEG4"/>
<dbReference type="SUPFAM" id="SSF64356">
    <property type="entry name" value="SNARE-like"/>
    <property type="match status" value="1"/>
</dbReference>
<evidence type="ECO:0000256" key="8">
    <source>
        <dbReference type="ARBA" id="ARBA00046280"/>
    </source>
</evidence>
<evidence type="ECO:0008006" key="14">
    <source>
        <dbReference type="Google" id="ProtNLM"/>
    </source>
</evidence>
<gene>
    <name evidence="12" type="ORF">KI387_016602</name>
</gene>
<dbReference type="InterPro" id="IPR001388">
    <property type="entry name" value="Synaptobrevin-like"/>
</dbReference>
<name>A0AA38LEG4_TAXCH</name>
<dbReference type="InterPro" id="IPR010908">
    <property type="entry name" value="Longin_dom"/>
</dbReference>
<dbReference type="Pfam" id="PF00957">
    <property type="entry name" value="Synaptobrevin"/>
    <property type="match status" value="1"/>
</dbReference>
<comment type="subcellular location">
    <subcellularLocation>
        <location evidence="8">Endomembrane system</location>
        <topology evidence="8">Single-pass type IV membrane protein</topology>
    </subcellularLocation>
</comment>
<dbReference type="GO" id="GO:0016020">
    <property type="term" value="C:membrane"/>
    <property type="evidence" value="ECO:0007669"/>
    <property type="project" value="InterPro"/>
</dbReference>
<dbReference type="Gene3D" id="3.30.450.50">
    <property type="entry name" value="Longin domain"/>
    <property type="match status" value="1"/>
</dbReference>
<keyword evidence="4" id="KW-0653">Protein transport</keyword>
<evidence type="ECO:0000259" key="11">
    <source>
        <dbReference type="PROSITE" id="PS50892"/>
    </source>
</evidence>
<feature type="domain" description="Longin" evidence="10">
    <location>
        <begin position="1"/>
        <end position="66"/>
    </location>
</feature>
<keyword evidence="3" id="KW-0812">Transmembrane</keyword>
<dbReference type="PRINTS" id="PR00219">
    <property type="entry name" value="SYNAPTOBREVN"/>
</dbReference>
<protein>
    <recommendedName>
        <fullName evidence="14">Longin domain-containing protein</fullName>
    </recommendedName>
</protein>
<dbReference type="PROSITE" id="PS00417">
    <property type="entry name" value="SYNAPTOBREVIN"/>
    <property type="match status" value="1"/>
</dbReference>
<reference evidence="12 13" key="1">
    <citation type="journal article" date="2021" name="Nat. Plants">
        <title>The Taxus genome provides insights into paclitaxel biosynthesis.</title>
        <authorList>
            <person name="Xiong X."/>
            <person name="Gou J."/>
            <person name="Liao Q."/>
            <person name="Li Y."/>
            <person name="Zhou Q."/>
            <person name="Bi G."/>
            <person name="Li C."/>
            <person name="Du R."/>
            <person name="Wang X."/>
            <person name="Sun T."/>
            <person name="Guo L."/>
            <person name="Liang H."/>
            <person name="Lu P."/>
            <person name="Wu Y."/>
            <person name="Zhang Z."/>
            <person name="Ro D.K."/>
            <person name="Shang Y."/>
            <person name="Huang S."/>
            <person name="Yan J."/>
        </authorList>
    </citation>
    <scope>NUCLEOTIDE SEQUENCE [LARGE SCALE GENOMIC DNA]</scope>
    <source>
        <strain evidence="12">Ta-2019</strain>
    </source>
</reference>
<keyword evidence="2" id="KW-0813">Transport</keyword>
<comment type="similarity">
    <text evidence="1">Belongs to the synaptobrevin family.</text>
</comment>
<evidence type="ECO:0000256" key="6">
    <source>
        <dbReference type="ARBA" id="ARBA00023136"/>
    </source>
</evidence>
<dbReference type="CDD" id="cd15843">
    <property type="entry name" value="R-SNARE"/>
    <property type="match status" value="1"/>
</dbReference>
<evidence type="ECO:0000256" key="5">
    <source>
        <dbReference type="ARBA" id="ARBA00022989"/>
    </source>
</evidence>
<dbReference type="InterPro" id="IPR042855">
    <property type="entry name" value="V_SNARE_CC"/>
</dbReference>
<feature type="domain" description="V-SNARE coiled-coil homology" evidence="11">
    <location>
        <begin position="82"/>
        <end position="138"/>
    </location>
</feature>
<keyword evidence="9" id="KW-0175">Coiled coil</keyword>
<comment type="caution">
    <text evidence="12">The sequence shown here is derived from an EMBL/GenBank/DDBJ whole genome shotgun (WGS) entry which is preliminary data.</text>
</comment>
<dbReference type="Gene3D" id="1.20.5.110">
    <property type="match status" value="1"/>
</dbReference>
<evidence type="ECO:0000259" key="10">
    <source>
        <dbReference type="PROSITE" id="PS50859"/>
    </source>
</evidence>
<proteinExistence type="inferred from homology"/>
<evidence type="ECO:0000256" key="4">
    <source>
        <dbReference type="ARBA" id="ARBA00022927"/>
    </source>
</evidence>
<evidence type="ECO:0000256" key="1">
    <source>
        <dbReference type="ARBA" id="ARBA00008025"/>
    </source>
</evidence>
<dbReference type="GO" id="GO:0005737">
    <property type="term" value="C:cytoplasm"/>
    <property type="evidence" value="ECO:0007669"/>
    <property type="project" value="UniProtKB-ARBA"/>
</dbReference>